<dbReference type="Gene3D" id="1.20.120.160">
    <property type="entry name" value="HPT domain"/>
    <property type="match status" value="1"/>
</dbReference>
<dbReference type="RefSeq" id="WP_377767210.1">
    <property type="nucleotide sequence ID" value="NZ_JBHULB010000016.1"/>
</dbReference>
<sequence length="108" mass="12795">MSMLEKPNLFYVQELAGDDLAFENKFIGILKDEFPLEQQEYVNCIEKSQLIDAAQIVHKLKHKFNILSMTESYTFAVAYEEELKKSRPQKDKRFREILNTIEDYLKTI</sequence>
<dbReference type="SUPFAM" id="SSF47226">
    <property type="entry name" value="Histidine-containing phosphotransfer domain, HPT domain"/>
    <property type="match status" value="1"/>
</dbReference>
<comment type="caution">
    <text evidence="1">The sequence shown here is derived from an EMBL/GenBank/DDBJ whole genome shotgun (WGS) entry which is preliminary data.</text>
</comment>
<dbReference type="InterPro" id="IPR036641">
    <property type="entry name" value="HPT_dom_sf"/>
</dbReference>
<gene>
    <name evidence="1" type="ORF">ACFSQJ_12005</name>
</gene>
<proteinExistence type="predicted"/>
<organism evidence="1 2">
    <name type="scientific">Croceitalea marina</name>
    <dbReference type="NCBI Taxonomy" id="1775166"/>
    <lineage>
        <taxon>Bacteria</taxon>
        <taxon>Pseudomonadati</taxon>
        <taxon>Bacteroidota</taxon>
        <taxon>Flavobacteriia</taxon>
        <taxon>Flavobacteriales</taxon>
        <taxon>Flavobacteriaceae</taxon>
        <taxon>Croceitalea</taxon>
    </lineage>
</organism>
<protein>
    <submittedName>
        <fullName evidence="1">Hpt domain-containing protein</fullName>
    </submittedName>
</protein>
<evidence type="ECO:0000313" key="1">
    <source>
        <dbReference type="EMBL" id="MFD2587660.1"/>
    </source>
</evidence>
<dbReference type="EMBL" id="JBHULB010000016">
    <property type="protein sequence ID" value="MFD2587660.1"/>
    <property type="molecule type" value="Genomic_DNA"/>
</dbReference>
<accession>A0ABW5MWF2</accession>
<keyword evidence="2" id="KW-1185">Reference proteome</keyword>
<reference evidence="2" key="1">
    <citation type="journal article" date="2019" name="Int. J. Syst. Evol. Microbiol.">
        <title>The Global Catalogue of Microorganisms (GCM) 10K type strain sequencing project: providing services to taxonomists for standard genome sequencing and annotation.</title>
        <authorList>
            <consortium name="The Broad Institute Genomics Platform"/>
            <consortium name="The Broad Institute Genome Sequencing Center for Infectious Disease"/>
            <person name="Wu L."/>
            <person name="Ma J."/>
        </authorList>
    </citation>
    <scope>NUCLEOTIDE SEQUENCE [LARGE SCALE GENOMIC DNA]</scope>
    <source>
        <strain evidence="2">KCTC 52368</strain>
    </source>
</reference>
<name>A0ABW5MWF2_9FLAO</name>
<dbReference type="Proteomes" id="UP001597526">
    <property type="component" value="Unassembled WGS sequence"/>
</dbReference>
<evidence type="ECO:0000313" key="2">
    <source>
        <dbReference type="Proteomes" id="UP001597526"/>
    </source>
</evidence>